<protein>
    <submittedName>
        <fullName evidence="1">Uncharacterized protein</fullName>
    </submittedName>
</protein>
<dbReference type="AlphaFoldDB" id="A0A645DDG2"/>
<dbReference type="EMBL" id="VSSQ01035233">
    <property type="protein sequence ID" value="MPM87406.1"/>
    <property type="molecule type" value="Genomic_DNA"/>
</dbReference>
<sequence>MQLLSPLVLLLLMLMQRFDEPHHFQPVAFGDDRFIPFFSFVFVVDPNTVFLRHSQNNSVYLVFGQHPAQFYGRILVFDGRVYRNTVIEHGFQLIIIQLFPVQILFDDPIYPAHPLRPIKHDIIHIEHFS</sequence>
<reference evidence="1" key="1">
    <citation type="submission" date="2019-08" db="EMBL/GenBank/DDBJ databases">
        <authorList>
            <person name="Kucharzyk K."/>
            <person name="Murdoch R.W."/>
            <person name="Higgins S."/>
            <person name="Loffler F."/>
        </authorList>
    </citation>
    <scope>NUCLEOTIDE SEQUENCE</scope>
</reference>
<proteinExistence type="predicted"/>
<organism evidence="1">
    <name type="scientific">bioreactor metagenome</name>
    <dbReference type="NCBI Taxonomy" id="1076179"/>
    <lineage>
        <taxon>unclassified sequences</taxon>
        <taxon>metagenomes</taxon>
        <taxon>ecological metagenomes</taxon>
    </lineage>
</organism>
<accession>A0A645DDG2</accession>
<name>A0A645DDG2_9ZZZZ</name>
<gene>
    <name evidence="1" type="ORF">SDC9_134502</name>
</gene>
<comment type="caution">
    <text evidence="1">The sequence shown here is derived from an EMBL/GenBank/DDBJ whole genome shotgun (WGS) entry which is preliminary data.</text>
</comment>
<evidence type="ECO:0000313" key="1">
    <source>
        <dbReference type="EMBL" id="MPM87406.1"/>
    </source>
</evidence>